<evidence type="ECO:0000313" key="2">
    <source>
        <dbReference type="EMBL" id="QPT41097.1"/>
    </source>
</evidence>
<organism evidence="3 4">
    <name type="scientific">Oligella ureolytica</name>
    <dbReference type="NCBI Taxonomy" id="90244"/>
    <lineage>
        <taxon>Bacteria</taxon>
        <taxon>Pseudomonadati</taxon>
        <taxon>Pseudomonadota</taxon>
        <taxon>Betaproteobacteria</taxon>
        <taxon>Burkholderiales</taxon>
        <taxon>Alcaligenaceae</taxon>
        <taxon>Oligella</taxon>
    </lineage>
</organism>
<protein>
    <submittedName>
        <fullName evidence="2">NUDIX domain-containing protein</fullName>
    </submittedName>
    <submittedName>
        <fullName evidence="3">NUDIX hydrolase YfcD</fullName>
    </submittedName>
</protein>
<dbReference type="CDD" id="cd03676">
    <property type="entry name" value="NUDIX_Tnr3_like"/>
    <property type="match status" value="1"/>
</dbReference>
<dbReference type="Proteomes" id="UP000254603">
    <property type="component" value="Unassembled WGS sequence"/>
</dbReference>
<proteinExistence type="predicted"/>
<name>A0A378XGG8_9BURK</name>
<dbReference type="Gene3D" id="3.90.79.10">
    <property type="entry name" value="Nucleoside Triphosphate Pyrophosphohydrolase"/>
    <property type="match status" value="1"/>
</dbReference>
<dbReference type="Proteomes" id="UP000594903">
    <property type="component" value="Chromosome"/>
</dbReference>
<accession>A0A378XGG8</accession>
<sequence length="272" mass="30445">MKREKLQALYRQLNQKVQEVPVKGSRPLIIADKIAGFIHPGAILALQDKEYCKQDEQAVYLAESSMPKPILNDILLDVALSLRAAGLTRAWRDELLNVYAEGTAIGQIERAAMRPLGLLTQAIHLNGWTPDGDIYLQLRASTKAFDPNMWDTLVGGLLNAEDSVTEGLNRESEEEAGLSPSDMKLRTPIRSILRMRRRLPEGYQLEDILVSDCIIPPGTQLKNQDGEVERIECFTPKEVVQMIEDRVITIEAAIVLLDSLINPHVNNLRQST</sequence>
<dbReference type="Pfam" id="PF00293">
    <property type="entry name" value="NUDIX"/>
    <property type="match status" value="1"/>
</dbReference>
<dbReference type="PROSITE" id="PS51462">
    <property type="entry name" value="NUDIX"/>
    <property type="match status" value="1"/>
</dbReference>
<dbReference type="RefSeq" id="WP_018575675.1">
    <property type="nucleotide sequence ID" value="NZ_CP065725.1"/>
</dbReference>
<dbReference type="GO" id="GO:0016787">
    <property type="term" value="F:hydrolase activity"/>
    <property type="evidence" value="ECO:0007669"/>
    <property type="project" value="UniProtKB-KW"/>
</dbReference>
<dbReference type="SUPFAM" id="SSF55811">
    <property type="entry name" value="Nudix"/>
    <property type="match status" value="1"/>
</dbReference>
<evidence type="ECO:0000313" key="5">
    <source>
        <dbReference type="Proteomes" id="UP000594903"/>
    </source>
</evidence>
<dbReference type="STRING" id="1122619.GCA_000373745_02494"/>
<reference evidence="2 5" key="2">
    <citation type="submission" date="2020-12" db="EMBL/GenBank/DDBJ databases">
        <title>FDA dAtabase for Regulatory Grade micrObial Sequences (FDA-ARGOS): Supporting development and validation of Infectious Disease Dx tests.</title>
        <authorList>
            <person name="Sproer C."/>
            <person name="Gronow S."/>
            <person name="Severitt S."/>
            <person name="Schroder I."/>
            <person name="Tallon L."/>
            <person name="Sadzewicz L."/>
            <person name="Zhao X."/>
            <person name="Boylan J."/>
            <person name="Ott S."/>
            <person name="Bowen H."/>
            <person name="Vavikolanu K."/>
            <person name="Mehta A."/>
            <person name="Aluvathingal J."/>
            <person name="Nadendla S."/>
            <person name="Lowell S."/>
            <person name="Myers T."/>
            <person name="Yan Y."/>
            <person name="Sichtig H."/>
        </authorList>
    </citation>
    <scope>NUCLEOTIDE SEQUENCE [LARGE SCALE GENOMIC DNA]</scope>
    <source>
        <strain evidence="2 5">FDAARGOS_872</strain>
    </source>
</reference>
<gene>
    <name evidence="2" type="ORF">I6G29_06075</name>
    <name evidence="3" type="ORF">NCTC11997_01271</name>
</gene>
<dbReference type="EMBL" id="UGSB01000001">
    <property type="protein sequence ID" value="SUA53686.1"/>
    <property type="molecule type" value="Genomic_DNA"/>
</dbReference>
<keyword evidence="5" id="KW-1185">Reference proteome</keyword>
<dbReference type="OrthoDB" id="5621792at2"/>
<evidence type="ECO:0000259" key="1">
    <source>
        <dbReference type="PROSITE" id="PS51462"/>
    </source>
</evidence>
<reference evidence="3 4" key="1">
    <citation type="submission" date="2018-06" db="EMBL/GenBank/DDBJ databases">
        <authorList>
            <consortium name="Pathogen Informatics"/>
            <person name="Doyle S."/>
        </authorList>
    </citation>
    <scope>NUCLEOTIDE SEQUENCE [LARGE SCALE GENOMIC DNA]</scope>
    <source>
        <strain evidence="3 4">NCTC11997</strain>
    </source>
</reference>
<dbReference type="InterPro" id="IPR000086">
    <property type="entry name" value="NUDIX_hydrolase_dom"/>
</dbReference>
<keyword evidence="3" id="KW-0378">Hydrolase</keyword>
<feature type="domain" description="Nudix hydrolase" evidence="1">
    <location>
        <begin position="115"/>
        <end position="256"/>
    </location>
</feature>
<dbReference type="AlphaFoldDB" id="A0A378XGG8"/>
<evidence type="ECO:0000313" key="4">
    <source>
        <dbReference type="Proteomes" id="UP000254603"/>
    </source>
</evidence>
<evidence type="ECO:0000313" key="3">
    <source>
        <dbReference type="EMBL" id="SUA53686.1"/>
    </source>
</evidence>
<dbReference type="EMBL" id="CP065725">
    <property type="protein sequence ID" value="QPT41097.1"/>
    <property type="molecule type" value="Genomic_DNA"/>
</dbReference>
<dbReference type="InterPro" id="IPR015797">
    <property type="entry name" value="NUDIX_hydrolase-like_dom_sf"/>
</dbReference>